<proteinExistence type="predicted"/>
<organism evidence="2 3">
    <name type="scientific">Devosia insulae DS-56</name>
    <dbReference type="NCBI Taxonomy" id="1116389"/>
    <lineage>
        <taxon>Bacteria</taxon>
        <taxon>Pseudomonadati</taxon>
        <taxon>Pseudomonadota</taxon>
        <taxon>Alphaproteobacteria</taxon>
        <taxon>Hyphomicrobiales</taxon>
        <taxon>Devosiaceae</taxon>
        <taxon>Devosia</taxon>
    </lineage>
</organism>
<dbReference type="Gene3D" id="3.20.20.190">
    <property type="entry name" value="Phosphatidylinositol (PI) phosphodiesterase"/>
    <property type="match status" value="1"/>
</dbReference>
<evidence type="ECO:0000259" key="1">
    <source>
        <dbReference type="PROSITE" id="PS51704"/>
    </source>
</evidence>
<dbReference type="InterPro" id="IPR017946">
    <property type="entry name" value="PLC-like_Pdiesterase_TIM-brl"/>
</dbReference>
<sequence>MCAKPNFDRPIAHRGLHDRGRGIIENTASAFAAAIEGGYAIECDVQLSRDGIPMIFHDDDLDRLTGVAGPVGARSMAELSTYTLLDSAAGDTPQRFDQFLAQINGRVLLQIELKQQPNQAATEVLAQTVMDGLKGYRGPVTLESFDPKLIIEVKKRGATMPVGIVTYAYDEPEWDQHLSDATKFMLRHLLHWPVSRFDFISCRDKSLELPAVKLFRSFGMPVTAWTIKSPAAALAVLGRADQIVFEGFDPPSA</sequence>
<dbReference type="SUPFAM" id="SSF51695">
    <property type="entry name" value="PLC-like phosphodiesterases"/>
    <property type="match status" value="1"/>
</dbReference>
<keyword evidence="3" id="KW-1185">Reference proteome</keyword>
<dbReference type="AlphaFoldDB" id="A0A1E5XJ41"/>
<dbReference type="GO" id="GO:0008081">
    <property type="term" value="F:phosphoric diester hydrolase activity"/>
    <property type="evidence" value="ECO:0007669"/>
    <property type="project" value="InterPro"/>
</dbReference>
<dbReference type="PANTHER" id="PTHR46211:SF1">
    <property type="entry name" value="GLYCEROPHOSPHODIESTER PHOSPHODIESTERASE, CYTOPLASMIC"/>
    <property type="match status" value="1"/>
</dbReference>
<comment type="caution">
    <text evidence="2">The sequence shown here is derived from an EMBL/GenBank/DDBJ whole genome shotgun (WGS) entry which is preliminary data.</text>
</comment>
<protein>
    <recommendedName>
        <fullName evidence="1">GP-PDE domain-containing protein</fullName>
    </recommendedName>
</protein>
<dbReference type="PROSITE" id="PS51704">
    <property type="entry name" value="GP_PDE"/>
    <property type="match status" value="1"/>
</dbReference>
<dbReference type="EMBL" id="LAJE02000363">
    <property type="protein sequence ID" value="OEO28609.1"/>
    <property type="molecule type" value="Genomic_DNA"/>
</dbReference>
<feature type="domain" description="GP-PDE" evidence="1">
    <location>
        <begin position="8"/>
        <end position="253"/>
    </location>
</feature>
<accession>A0A1E5XJ41</accession>
<dbReference type="RefSeq" id="WP_069912090.1">
    <property type="nucleotide sequence ID" value="NZ_LAJE02000363.1"/>
</dbReference>
<reference evidence="2 3" key="1">
    <citation type="journal article" date="2015" name="Genome Announc.">
        <title>Genome Assemblies of Three Soil-Associated Devosia species: D. insulae, D. limi, and D. soli.</title>
        <authorList>
            <person name="Hassan Y.I."/>
            <person name="Lepp D."/>
            <person name="Zhou T."/>
        </authorList>
    </citation>
    <scope>NUCLEOTIDE SEQUENCE [LARGE SCALE GENOMIC DNA]</scope>
    <source>
        <strain evidence="2 3">DS-56</strain>
    </source>
</reference>
<dbReference type="OrthoDB" id="384721at2"/>
<dbReference type="PANTHER" id="PTHR46211">
    <property type="entry name" value="GLYCEROPHOSPHORYL DIESTER PHOSPHODIESTERASE"/>
    <property type="match status" value="1"/>
</dbReference>
<dbReference type="Pfam" id="PF03009">
    <property type="entry name" value="GDPD"/>
    <property type="match status" value="1"/>
</dbReference>
<dbReference type="InterPro" id="IPR030395">
    <property type="entry name" value="GP_PDE_dom"/>
</dbReference>
<gene>
    <name evidence="2" type="ORF">VW23_003980</name>
</gene>
<dbReference type="GO" id="GO:0006629">
    <property type="term" value="P:lipid metabolic process"/>
    <property type="evidence" value="ECO:0007669"/>
    <property type="project" value="InterPro"/>
</dbReference>
<name>A0A1E5XJ41_9HYPH</name>
<evidence type="ECO:0000313" key="3">
    <source>
        <dbReference type="Proteomes" id="UP000095463"/>
    </source>
</evidence>
<dbReference type="Proteomes" id="UP000095463">
    <property type="component" value="Unassembled WGS sequence"/>
</dbReference>
<evidence type="ECO:0000313" key="2">
    <source>
        <dbReference type="EMBL" id="OEO28609.1"/>
    </source>
</evidence>